<organism evidence="1 2">
    <name type="scientific">Scutellospora calospora</name>
    <dbReference type="NCBI Taxonomy" id="85575"/>
    <lineage>
        <taxon>Eukaryota</taxon>
        <taxon>Fungi</taxon>
        <taxon>Fungi incertae sedis</taxon>
        <taxon>Mucoromycota</taxon>
        <taxon>Glomeromycotina</taxon>
        <taxon>Glomeromycetes</taxon>
        <taxon>Diversisporales</taxon>
        <taxon>Gigasporaceae</taxon>
        <taxon>Scutellospora</taxon>
    </lineage>
</organism>
<name>A0ACA9M4M4_9GLOM</name>
<proteinExistence type="predicted"/>
<evidence type="ECO:0000313" key="1">
    <source>
        <dbReference type="EMBL" id="CAG8569814.1"/>
    </source>
</evidence>
<protein>
    <submittedName>
        <fullName evidence="1">10275_t:CDS:1</fullName>
    </submittedName>
</protein>
<gene>
    <name evidence="1" type="ORF">SCALOS_LOCUS5811</name>
</gene>
<keyword evidence="2" id="KW-1185">Reference proteome</keyword>
<dbReference type="Proteomes" id="UP000789860">
    <property type="component" value="Unassembled WGS sequence"/>
</dbReference>
<evidence type="ECO:0000313" key="2">
    <source>
        <dbReference type="Proteomes" id="UP000789860"/>
    </source>
</evidence>
<dbReference type="EMBL" id="CAJVPM010010059">
    <property type="protein sequence ID" value="CAG8569814.1"/>
    <property type="molecule type" value="Genomic_DNA"/>
</dbReference>
<accession>A0ACA9M4M4</accession>
<reference evidence="1" key="1">
    <citation type="submission" date="2021-06" db="EMBL/GenBank/DDBJ databases">
        <authorList>
            <person name="Kallberg Y."/>
            <person name="Tangrot J."/>
            <person name="Rosling A."/>
        </authorList>
    </citation>
    <scope>NUCLEOTIDE SEQUENCE</scope>
    <source>
        <strain evidence="1">AU212A</strain>
    </source>
</reference>
<comment type="caution">
    <text evidence="1">The sequence shown here is derived from an EMBL/GenBank/DDBJ whole genome shotgun (WGS) entry which is preliminary data.</text>
</comment>
<feature type="non-terminal residue" evidence="1">
    <location>
        <position position="1"/>
    </location>
</feature>
<sequence>EVVVINEIEKMLDERIDEVEEYHLKSPQIGPTSPIYIPVSPTQ</sequence>